<accession>G8UNL3</accession>
<dbReference type="EMBL" id="CP003191">
    <property type="protein sequence ID" value="AEW21116.1"/>
    <property type="molecule type" value="Genomic_DNA"/>
</dbReference>
<dbReference type="KEGG" id="tfo:BFO_1784"/>
<dbReference type="HOGENOM" id="CLU_3158743_0_0_10"/>
<sequence>MSGQKTNIAWGARRCSIAVEEICEAREDFRILDERLRKTYGHFSHKKQ</sequence>
<name>G8UNL3_TANFA</name>
<evidence type="ECO:0000313" key="2">
    <source>
        <dbReference type="Proteomes" id="UP000005436"/>
    </source>
</evidence>
<dbReference type="AlphaFoldDB" id="G8UNL3"/>
<reference evidence="2" key="1">
    <citation type="submission" date="2011-12" db="EMBL/GenBank/DDBJ databases">
        <title>Complete sequence of Tannerella forsythia ATCC 43037.</title>
        <authorList>
            <person name="Dewhirst F."/>
            <person name="Tanner A."/>
            <person name="Izard J."/>
            <person name="Brinkac L."/>
            <person name="Durkin A.S."/>
            <person name="Hostetler J."/>
            <person name="Shetty J."/>
            <person name="Torralba M."/>
            <person name="Gill S."/>
            <person name="Nelson K."/>
        </authorList>
    </citation>
    <scope>NUCLEOTIDE SEQUENCE [LARGE SCALE GENOMIC DNA]</scope>
    <source>
        <strain evidence="2">ATCC 43037 / JCM 10827 / CCUG 33226 / KCTC 5666 / FDC 338</strain>
    </source>
</reference>
<gene>
    <name evidence="1" type="ordered locus">BFO_1784</name>
</gene>
<proteinExistence type="predicted"/>
<dbReference type="Proteomes" id="UP000005436">
    <property type="component" value="Chromosome"/>
</dbReference>
<dbReference type="PATRIC" id="fig|203275.8.peg.1616"/>
<evidence type="ECO:0000313" key="1">
    <source>
        <dbReference type="EMBL" id="AEW21116.1"/>
    </source>
</evidence>
<protein>
    <submittedName>
        <fullName evidence="1">Uncharacterized protein</fullName>
    </submittedName>
</protein>
<keyword evidence="2" id="KW-1185">Reference proteome</keyword>
<dbReference type="STRING" id="203275.BFO_1784"/>
<organism evidence="1 2">
    <name type="scientific">Tannerella forsythia (strain ATCC 43037 / JCM 10827 / CCUG 21028 A / KCTC 5666 / FDC 338)</name>
    <name type="common">Bacteroides forsythus</name>
    <dbReference type="NCBI Taxonomy" id="203275"/>
    <lineage>
        <taxon>Bacteria</taxon>
        <taxon>Pseudomonadati</taxon>
        <taxon>Bacteroidota</taxon>
        <taxon>Bacteroidia</taxon>
        <taxon>Bacteroidales</taxon>
        <taxon>Tannerellaceae</taxon>
        <taxon>Tannerella</taxon>
    </lineage>
</organism>